<dbReference type="Gene3D" id="1.10.8.430">
    <property type="entry name" value="Helical domain of apoptotic protease-activating factors"/>
    <property type="match status" value="1"/>
</dbReference>
<dbReference type="GO" id="GO:0006952">
    <property type="term" value="P:defense response"/>
    <property type="evidence" value="ECO:0007669"/>
    <property type="project" value="InterPro"/>
</dbReference>
<dbReference type="Gene3D" id="3.40.50.300">
    <property type="entry name" value="P-loop containing nucleotide triphosphate hydrolases"/>
    <property type="match status" value="1"/>
</dbReference>
<dbReference type="AlphaFoldDB" id="A0A7N0RFL9"/>
<dbReference type="Proteomes" id="UP000594263">
    <property type="component" value="Unplaced"/>
</dbReference>
<dbReference type="Gene3D" id="3.40.50.10140">
    <property type="entry name" value="Toll/interleukin-1 receptor homology (TIR) domain"/>
    <property type="match status" value="1"/>
</dbReference>
<reference evidence="2" key="1">
    <citation type="submission" date="2021-01" db="UniProtKB">
        <authorList>
            <consortium name="EnsemblPlants"/>
        </authorList>
    </citation>
    <scope>IDENTIFICATION</scope>
</reference>
<sequence>MTIMDLDRGSDIQLKLYDAIERSKLSIVTFLSGYATSRWCLNELVKINECRSSGDHLVLPVFYDVDPTVVRRQSGPYKIAFDEHEANSELESHKVESWRVAMRAIGYLAGFVLKNQADGHEAQFIQNIITEVMKKLDNGQLSVPRCIVGVDSIVETICEWLQNGSSGVEVGVIYGLGGVRKTSVAKVVYNRSHGKFDGCSFLADIKRASSQHNGMLKIREVIGCWRILLVLDGCDERDEICSIFNHPEWFFPGSKFLITSRSKQLPVICMSKKEFQVLELSDADSTELFCWNAFGQYCPLEKYEEITRRFVQYCGGLPLALEVLPLSLRGKGLDIWESQLAKLEDFATKEFRIFSVMAE</sequence>
<dbReference type="InterPro" id="IPR042197">
    <property type="entry name" value="Apaf_helical"/>
</dbReference>
<dbReference type="SUPFAM" id="SSF52200">
    <property type="entry name" value="Toll/Interleukin receptor TIR domain"/>
    <property type="match status" value="1"/>
</dbReference>
<feature type="domain" description="TIR" evidence="1">
    <location>
        <begin position="1"/>
        <end position="136"/>
    </location>
</feature>
<dbReference type="PANTHER" id="PTHR11017:SF305">
    <property type="entry name" value="TMV RESISTANCE PROTEIN N-LIKE"/>
    <property type="match status" value="1"/>
</dbReference>
<proteinExistence type="predicted"/>
<evidence type="ECO:0000313" key="3">
    <source>
        <dbReference type="Proteomes" id="UP000594263"/>
    </source>
</evidence>
<dbReference type="InterPro" id="IPR027417">
    <property type="entry name" value="P-loop_NTPase"/>
</dbReference>
<dbReference type="SUPFAM" id="SSF52540">
    <property type="entry name" value="P-loop containing nucleoside triphosphate hydrolases"/>
    <property type="match status" value="1"/>
</dbReference>
<dbReference type="GO" id="GO:0043531">
    <property type="term" value="F:ADP binding"/>
    <property type="evidence" value="ECO:0007669"/>
    <property type="project" value="InterPro"/>
</dbReference>
<dbReference type="Pfam" id="PF01582">
    <property type="entry name" value="TIR"/>
    <property type="match status" value="1"/>
</dbReference>
<dbReference type="Gramene" id="Kaladp0008s0910.1.v1.1">
    <property type="protein sequence ID" value="Kaladp0008s0910.1.v1.1"/>
    <property type="gene ID" value="Kaladp0008s0910.v1.1"/>
</dbReference>
<dbReference type="GO" id="GO:0007165">
    <property type="term" value="P:signal transduction"/>
    <property type="evidence" value="ECO:0007669"/>
    <property type="project" value="InterPro"/>
</dbReference>
<keyword evidence="3" id="KW-1185">Reference proteome</keyword>
<dbReference type="PROSITE" id="PS50104">
    <property type="entry name" value="TIR"/>
    <property type="match status" value="1"/>
</dbReference>
<dbReference type="OMA" id="IREVIGC"/>
<dbReference type="PANTHER" id="PTHR11017">
    <property type="entry name" value="LEUCINE-RICH REPEAT-CONTAINING PROTEIN"/>
    <property type="match status" value="1"/>
</dbReference>
<dbReference type="InterPro" id="IPR044974">
    <property type="entry name" value="Disease_R_plants"/>
</dbReference>
<accession>A0A7N0RFL9</accession>
<dbReference type="PRINTS" id="PR00364">
    <property type="entry name" value="DISEASERSIST"/>
</dbReference>
<dbReference type="InterPro" id="IPR035897">
    <property type="entry name" value="Toll_tir_struct_dom_sf"/>
</dbReference>
<name>A0A7N0RFL9_KALFE</name>
<organism evidence="2 3">
    <name type="scientific">Kalanchoe fedtschenkoi</name>
    <name type="common">Lavender scallops</name>
    <name type="synonym">South American air plant</name>
    <dbReference type="NCBI Taxonomy" id="63787"/>
    <lineage>
        <taxon>Eukaryota</taxon>
        <taxon>Viridiplantae</taxon>
        <taxon>Streptophyta</taxon>
        <taxon>Embryophyta</taxon>
        <taxon>Tracheophyta</taxon>
        <taxon>Spermatophyta</taxon>
        <taxon>Magnoliopsida</taxon>
        <taxon>eudicotyledons</taxon>
        <taxon>Gunneridae</taxon>
        <taxon>Pentapetalae</taxon>
        <taxon>Saxifragales</taxon>
        <taxon>Crassulaceae</taxon>
        <taxon>Kalanchoe</taxon>
    </lineage>
</organism>
<evidence type="ECO:0000313" key="2">
    <source>
        <dbReference type="EnsemblPlants" id="Kaladp0008s0910.1.v1.1"/>
    </source>
</evidence>
<evidence type="ECO:0000259" key="1">
    <source>
        <dbReference type="PROSITE" id="PS50104"/>
    </source>
</evidence>
<dbReference type="EnsemblPlants" id="Kaladp0008s0910.1.v1.1">
    <property type="protein sequence ID" value="Kaladp0008s0910.1.v1.1"/>
    <property type="gene ID" value="Kaladp0008s0910.v1.1"/>
</dbReference>
<dbReference type="InterPro" id="IPR000157">
    <property type="entry name" value="TIR_dom"/>
</dbReference>
<protein>
    <recommendedName>
        <fullName evidence="1">TIR domain-containing protein</fullName>
    </recommendedName>
</protein>